<evidence type="ECO:0000313" key="5">
    <source>
        <dbReference type="Proteomes" id="UP000447873"/>
    </source>
</evidence>
<evidence type="ECO:0000256" key="1">
    <source>
        <dbReference type="SAM" id="Coils"/>
    </source>
</evidence>
<evidence type="ECO:0000313" key="4">
    <source>
        <dbReference type="EMBL" id="KAE9980277.1"/>
    </source>
</evidence>
<feature type="compositionally biased region" description="Basic residues" evidence="2">
    <location>
        <begin position="444"/>
        <end position="454"/>
    </location>
</feature>
<accession>A0A8H3Z4F0</accession>
<evidence type="ECO:0000313" key="6">
    <source>
        <dbReference type="Proteomes" id="UP000490939"/>
    </source>
</evidence>
<feature type="region of interest" description="Disordered" evidence="2">
    <location>
        <begin position="400"/>
        <end position="454"/>
    </location>
</feature>
<dbReference type="AlphaFoldDB" id="A0A8H3Z4F0"/>
<dbReference type="EMBL" id="WNWS01000107">
    <property type="protein sequence ID" value="KAE9980175.1"/>
    <property type="molecule type" value="Genomic_DNA"/>
</dbReference>
<feature type="region of interest" description="Disordered" evidence="2">
    <location>
        <begin position="219"/>
        <end position="241"/>
    </location>
</feature>
<sequence length="454" mass="50295">MADSSKQPDTTELVKQLLERLAISSAREDQAATITALQTVSSEQQRAVERLRADQDGITTQHASLQDHNDRRFKDVFNQLLVIQTLKERIADLEREKDELKAFVRTVQNDVRNLKLQVAAQDGLRVYHKDFLHGAVASPNTSSQQRGQFEDNEDAMSTDLDADIEPEMPPSDPDVSMTLPGFVTPKHLTGHGATTPGTVRTMMPDTAGLKRYDGPFVPFDESSEHHEENVPKRPKRARRQSVAPLETITLSPITEDNELPELKPVTGVDKTLWRESWQQSGKPGTLEDYARKQKMATLFSDITDSKERSRKRYTASDFDKLPAPEEKKRKRAFHQPNTAQPLTAADLYASKLSATTSMPPPSSSKTSRPSRTSKIPGRFGGKDILTGQAFLAATKSRSTLSFSEAGNQAANPPQKSVDADGDDHEEPYTSGRAASSLLQQFGSRKTKVSKNATK</sequence>
<organism evidence="4 6">
    <name type="scientific">Venturia inaequalis</name>
    <name type="common">Apple scab fungus</name>
    <dbReference type="NCBI Taxonomy" id="5025"/>
    <lineage>
        <taxon>Eukaryota</taxon>
        <taxon>Fungi</taxon>
        <taxon>Dikarya</taxon>
        <taxon>Ascomycota</taxon>
        <taxon>Pezizomycotina</taxon>
        <taxon>Dothideomycetes</taxon>
        <taxon>Pleosporomycetidae</taxon>
        <taxon>Venturiales</taxon>
        <taxon>Venturiaceae</taxon>
        <taxon>Venturia</taxon>
    </lineage>
</organism>
<evidence type="ECO:0000256" key="2">
    <source>
        <dbReference type="SAM" id="MobiDB-lite"/>
    </source>
</evidence>
<proteinExistence type="predicted"/>
<reference evidence="4 6" key="1">
    <citation type="submission" date="2019-07" db="EMBL/GenBank/DDBJ databases">
        <title>Venturia inaequalis Genome Resource.</title>
        <authorList>
            <person name="Lichtner F.J."/>
        </authorList>
    </citation>
    <scope>NUCLEOTIDE SEQUENCE [LARGE SCALE GENOMIC DNA]</scope>
    <source>
        <strain evidence="3 5">120213</strain>
        <strain evidence="4 6">DMI_063113</strain>
    </source>
</reference>
<keyword evidence="1" id="KW-0175">Coiled coil</keyword>
<dbReference type="Proteomes" id="UP000490939">
    <property type="component" value="Unassembled WGS sequence"/>
</dbReference>
<comment type="caution">
    <text evidence="4">The sequence shown here is derived from an EMBL/GenBank/DDBJ whole genome shotgun (WGS) entry which is preliminary data.</text>
</comment>
<feature type="compositionally biased region" description="Basic and acidic residues" evidence="2">
    <location>
        <begin position="222"/>
        <end position="231"/>
    </location>
</feature>
<feature type="compositionally biased region" description="Basic and acidic residues" evidence="2">
    <location>
        <begin position="317"/>
        <end position="327"/>
    </location>
</feature>
<feature type="compositionally biased region" description="Polar residues" evidence="2">
    <location>
        <begin position="432"/>
        <end position="443"/>
    </location>
</feature>
<name>A0A8H3Z4F0_VENIN</name>
<feature type="coiled-coil region" evidence="1">
    <location>
        <begin position="83"/>
        <end position="110"/>
    </location>
</feature>
<protein>
    <submittedName>
        <fullName evidence="4">Uncharacterized protein</fullName>
    </submittedName>
</protein>
<dbReference type="EMBL" id="WNWR01000391">
    <property type="protein sequence ID" value="KAE9980277.1"/>
    <property type="molecule type" value="Genomic_DNA"/>
</dbReference>
<evidence type="ECO:0000313" key="3">
    <source>
        <dbReference type="EMBL" id="KAE9980175.1"/>
    </source>
</evidence>
<feature type="region of interest" description="Disordered" evidence="2">
    <location>
        <begin position="300"/>
        <end position="382"/>
    </location>
</feature>
<gene>
    <name evidence="4" type="ORF">EG327_006635</name>
    <name evidence="3" type="ORF">EG328_000407</name>
</gene>
<feature type="compositionally biased region" description="Low complexity" evidence="2">
    <location>
        <begin position="363"/>
        <end position="374"/>
    </location>
</feature>
<feature type="compositionally biased region" description="Polar residues" evidence="2">
    <location>
        <begin position="400"/>
        <end position="414"/>
    </location>
</feature>
<keyword evidence="6" id="KW-1185">Reference proteome</keyword>
<dbReference type="Proteomes" id="UP000447873">
    <property type="component" value="Unassembled WGS sequence"/>
</dbReference>